<feature type="compositionally biased region" description="Polar residues" evidence="4">
    <location>
        <begin position="593"/>
        <end position="602"/>
    </location>
</feature>
<feature type="compositionally biased region" description="Low complexity" evidence="4">
    <location>
        <begin position="478"/>
        <end position="491"/>
    </location>
</feature>
<keyword evidence="1" id="KW-0479">Metal-binding</keyword>
<dbReference type="Gene3D" id="3.30.1370.10">
    <property type="entry name" value="K Homology domain, type 1"/>
    <property type="match status" value="1"/>
</dbReference>
<dbReference type="Pfam" id="PF16275">
    <property type="entry name" value="SF1-HH"/>
    <property type="match status" value="1"/>
</dbReference>
<feature type="compositionally biased region" description="Low complexity" evidence="4">
    <location>
        <begin position="15"/>
        <end position="29"/>
    </location>
</feature>
<dbReference type="AlphaFoldDB" id="A0A803KLW8"/>
<keyword evidence="7" id="KW-1185">Reference proteome</keyword>
<dbReference type="GO" id="GO:0008270">
    <property type="term" value="F:zinc ion binding"/>
    <property type="evidence" value="ECO:0007669"/>
    <property type="project" value="UniProtKB-KW"/>
</dbReference>
<dbReference type="InterPro" id="IPR055256">
    <property type="entry name" value="KH_1_KHDC4/BBP-like"/>
</dbReference>
<proteinExistence type="predicted"/>
<dbReference type="PANTHER" id="PTHR11208:SF98">
    <property type="entry name" value="RNA-BINDING KH DOMAIN-CONTAINING PROTEIN"/>
    <property type="match status" value="1"/>
</dbReference>
<feature type="region of interest" description="Disordered" evidence="4">
    <location>
        <begin position="1"/>
        <end position="29"/>
    </location>
</feature>
<feature type="compositionally biased region" description="Low complexity" evidence="4">
    <location>
        <begin position="414"/>
        <end position="425"/>
    </location>
</feature>
<dbReference type="SMART" id="SM00322">
    <property type="entry name" value="KH"/>
    <property type="match status" value="1"/>
</dbReference>
<dbReference type="Gramene" id="AUR62000024-RA">
    <property type="protein sequence ID" value="AUR62000024-RA:cds"/>
    <property type="gene ID" value="AUR62000024"/>
</dbReference>
<dbReference type="KEGG" id="cqi:110736112"/>
<dbReference type="SMR" id="A0A803KLW8"/>
<gene>
    <name evidence="6" type="primary">LOC110736112</name>
</gene>
<feature type="compositionally biased region" description="Polar residues" evidence="4">
    <location>
        <begin position="495"/>
        <end position="514"/>
    </location>
</feature>
<evidence type="ECO:0000313" key="7">
    <source>
        <dbReference type="Proteomes" id="UP000596660"/>
    </source>
</evidence>
<feature type="compositionally biased region" description="Polar residues" evidence="4">
    <location>
        <begin position="559"/>
        <end position="576"/>
    </location>
</feature>
<dbReference type="RefSeq" id="XP_021771957.1">
    <property type="nucleotide sequence ID" value="XM_021916265.1"/>
</dbReference>
<feature type="region of interest" description="Disordered" evidence="4">
    <location>
        <begin position="360"/>
        <end position="729"/>
    </location>
</feature>
<dbReference type="Proteomes" id="UP000596660">
    <property type="component" value="Unplaced"/>
</dbReference>
<dbReference type="InterPro" id="IPR036612">
    <property type="entry name" value="KH_dom_type_1_sf"/>
</dbReference>
<evidence type="ECO:0000313" key="6">
    <source>
        <dbReference type="EnsemblPlants" id="AUR62000024-RA:cds"/>
    </source>
</evidence>
<dbReference type="InterPro" id="IPR004087">
    <property type="entry name" value="KH_dom"/>
</dbReference>
<reference evidence="6" key="1">
    <citation type="journal article" date="2017" name="Nature">
        <title>The genome of Chenopodium quinoa.</title>
        <authorList>
            <person name="Jarvis D.E."/>
            <person name="Ho Y.S."/>
            <person name="Lightfoot D.J."/>
            <person name="Schmoeckel S.M."/>
            <person name="Li B."/>
            <person name="Borm T.J.A."/>
            <person name="Ohyanagi H."/>
            <person name="Mineta K."/>
            <person name="Michell C.T."/>
            <person name="Saber N."/>
            <person name="Kharbatia N.M."/>
            <person name="Rupper R.R."/>
            <person name="Sharp A.R."/>
            <person name="Dally N."/>
            <person name="Boughton B.A."/>
            <person name="Woo Y.H."/>
            <person name="Gao G."/>
            <person name="Schijlen E.G.W.M."/>
            <person name="Guo X."/>
            <person name="Momin A.A."/>
            <person name="Negrao S."/>
            <person name="Al-Babili S."/>
            <person name="Gehring C."/>
            <person name="Roessner U."/>
            <person name="Jung C."/>
            <person name="Murphy K."/>
            <person name="Arold S.T."/>
            <person name="Gojobori T."/>
            <person name="van der Linden C.G."/>
            <person name="van Loo E.N."/>
            <person name="Jellen E.N."/>
            <person name="Maughan P.J."/>
            <person name="Tester M."/>
        </authorList>
    </citation>
    <scope>NUCLEOTIDE SEQUENCE [LARGE SCALE GENOMIC DNA]</scope>
    <source>
        <strain evidence="6">cv. PI 614886</strain>
    </source>
</reference>
<feature type="compositionally biased region" description="Low complexity" evidence="4">
    <location>
        <begin position="515"/>
        <end position="526"/>
    </location>
</feature>
<feature type="compositionally biased region" description="Polar residues" evidence="4">
    <location>
        <begin position="464"/>
        <end position="477"/>
    </location>
</feature>
<evidence type="ECO:0000256" key="3">
    <source>
        <dbReference type="ARBA" id="ARBA00022884"/>
    </source>
</evidence>
<organism evidence="6 7">
    <name type="scientific">Chenopodium quinoa</name>
    <name type="common">Quinoa</name>
    <dbReference type="NCBI Taxonomy" id="63459"/>
    <lineage>
        <taxon>Eukaryota</taxon>
        <taxon>Viridiplantae</taxon>
        <taxon>Streptophyta</taxon>
        <taxon>Embryophyta</taxon>
        <taxon>Tracheophyta</taxon>
        <taxon>Spermatophyta</taxon>
        <taxon>Magnoliopsida</taxon>
        <taxon>eudicotyledons</taxon>
        <taxon>Gunneridae</taxon>
        <taxon>Pentapetalae</taxon>
        <taxon>Caryophyllales</taxon>
        <taxon>Chenopodiaceae</taxon>
        <taxon>Chenopodioideae</taxon>
        <taxon>Atripliceae</taxon>
        <taxon>Chenopodium</taxon>
    </lineage>
</organism>
<feature type="compositionally biased region" description="Polar residues" evidence="4">
    <location>
        <begin position="543"/>
        <end position="552"/>
    </location>
</feature>
<dbReference type="GO" id="GO:0048024">
    <property type="term" value="P:regulation of mRNA splicing, via spliceosome"/>
    <property type="evidence" value="ECO:0007669"/>
    <property type="project" value="TreeGrafter"/>
</dbReference>
<dbReference type="InterPro" id="IPR032570">
    <property type="entry name" value="SF1-HH"/>
</dbReference>
<dbReference type="PANTHER" id="PTHR11208">
    <property type="entry name" value="RNA-BINDING PROTEIN RELATED"/>
    <property type="match status" value="1"/>
</dbReference>
<feature type="compositionally biased region" description="Polar residues" evidence="4">
    <location>
        <begin position="693"/>
        <end position="708"/>
    </location>
</feature>
<dbReference type="Pfam" id="PF22675">
    <property type="entry name" value="KH-I_KHDC4-BBP"/>
    <property type="match status" value="1"/>
</dbReference>
<evidence type="ECO:0000256" key="4">
    <source>
        <dbReference type="SAM" id="MobiDB-lite"/>
    </source>
</evidence>
<dbReference type="GO" id="GO:0003729">
    <property type="term" value="F:mRNA binding"/>
    <property type="evidence" value="ECO:0007669"/>
    <property type="project" value="TreeGrafter"/>
</dbReference>
<accession>A0A803KLW8</accession>
<protein>
    <recommendedName>
        <fullName evidence="5">K Homology domain-containing protein</fullName>
    </recommendedName>
</protein>
<keyword evidence="3" id="KW-0694">RNA-binding</keyword>
<dbReference type="GeneID" id="110736112"/>
<dbReference type="OMA" id="YVNISAD"/>
<reference evidence="6" key="2">
    <citation type="submission" date="2021-03" db="UniProtKB">
        <authorList>
            <consortium name="EnsemblPlants"/>
        </authorList>
    </citation>
    <scope>IDENTIFICATION</scope>
</reference>
<dbReference type="SUPFAM" id="SSF54791">
    <property type="entry name" value="Eukaryotic type KH-domain (KH-domain type I)"/>
    <property type="match status" value="1"/>
</dbReference>
<evidence type="ECO:0000256" key="2">
    <source>
        <dbReference type="ARBA" id="ARBA00022833"/>
    </source>
</evidence>
<feature type="domain" description="K Homology" evidence="5">
    <location>
        <begin position="172"/>
        <end position="267"/>
    </location>
</feature>
<sequence>MSAKVDTTNVEAQRAAAASPSTSSATGTKTSMFKGKAGFVIPKNKFSGSLVPIFKGAKKTESNDAAIDETNRQLHRKTKWSPALTQDTSVRRGRALAYQTRVDQITQLLKSGSLGSDSQNSKSARDVRDGELPTMQIEFKKLQSLELERREAIGEILKLNPKYKAPSDYQPVVREATVPIPVKAHPDYNFLGLVYGTDGEIQKRLEKETGTKIQVCGTKPETKETVEITASEGSDLITSCEEVYIRISSDTYEKADAAASLIELLLSSVPVKSTASTTTASVTGDKDNGGQDIVTSHGISAAVANQELQSGAGSIPTSSQGPFQPFPSSWLPAGQYNSPSGLAPVPNSMAFQFNPSLPRPLFGPGHPAPYGFGSSHQSSAVPPPRLHTSTQIMPGTYMPPAYSVGQTGPPRNLSASASPFSTSSPLVGHQPTLAGSSRHPPPQLAEGGMTPPSTSSGWAMPSASAPQSLLSGSFPTMGSQMRSSSPMPSQGVALSPQTQLFHPSTNNALRPVQNSLPPSSAPHAPSFTPLKHMGQIAPGLTLPGSSGFTFQPQRPHVAPSQSLPGPGLQFSSQRPTSAPLPPAPQGPSFRPALQNTMQQPVRQNFPGPPFGNQMGPHPGHFGPPNPNQHMGPRHLGPVPQAPNAGGPYPPRVGHSAQYQQSYPAPPLSRPGGNFPANMRPSPSGRPQVYDPFSPTSISAPRAQGNNNGVARKQDSDPEYEDLMASVGVK</sequence>
<dbReference type="InterPro" id="IPR045071">
    <property type="entry name" value="BBP-like"/>
</dbReference>
<keyword evidence="1" id="KW-0863">Zinc-finger</keyword>
<feature type="compositionally biased region" description="Polar residues" evidence="4">
    <location>
        <begin position="1"/>
        <end position="11"/>
    </location>
</feature>
<keyword evidence="2" id="KW-0862">Zinc</keyword>
<dbReference type="EnsemblPlants" id="AUR62000024-RA">
    <property type="protein sequence ID" value="AUR62000024-RA:cds"/>
    <property type="gene ID" value="AUR62000024"/>
</dbReference>
<dbReference type="GO" id="GO:0005634">
    <property type="term" value="C:nucleus"/>
    <property type="evidence" value="ECO:0007669"/>
    <property type="project" value="TreeGrafter"/>
</dbReference>
<dbReference type="OrthoDB" id="6777263at2759"/>
<evidence type="ECO:0000256" key="1">
    <source>
        <dbReference type="ARBA" id="ARBA00022771"/>
    </source>
</evidence>
<name>A0A803KLW8_CHEQI</name>
<evidence type="ECO:0000259" key="5">
    <source>
        <dbReference type="SMART" id="SM00322"/>
    </source>
</evidence>